<evidence type="ECO:0000256" key="11">
    <source>
        <dbReference type="ARBA" id="ARBA00023004"/>
    </source>
</evidence>
<name>A0A8C3X6E1_9CETA</name>
<evidence type="ECO:0000256" key="10">
    <source>
        <dbReference type="ARBA" id="ARBA00023002"/>
    </source>
</evidence>
<evidence type="ECO:0000256" key="1">
    <source>
        <dbReference type="ARBA" id="ARBA00001971"/>
    </source>
</evidence>
<dbReference type="Ensembl" id="ENSCWAT00000021824.1">
    <property type="protein sequence ID" value="ENSCWAP00000020119.1"/>
    <property type="gene ID" value="ENSCWAG00000013404.1"/>
</dbReference>
<evidence type="ECO:0000256" key="7">
    <source>
        <dbReference type="ARBA" id="ARBA00022723"/>
    </source>
</evidence>
<dbReference type="PROSITE" id="PS00086">
    <property type="entry name" value="CYTOCHROME_P450"/>
    <property type="match status" value="1"/>
</dbReference>
<keyword evidence="17" id="KW-1133">Transmembrane helix</keyword>
<evidence type="ECO:0000256" key="8">
    <source>
        <dbReference type="ARBA" id="ARBA00022824"/>
    </source>
</evidence>
<evidence type="ECO:0000256" key="17">
    <source>
        <dbReference type="SAM" id="Phobius"/>
    </source>
</evidence>
<dbReference type="GO" id="GO:0005506">
    <property type="term" value="F:iron ion binding"/>
    <property type="evidence" value="ECO:0007669"/>
    <property type="project" value="InterPro"/>
</dbReference>
<evidence type="ECO:0000256" key="6">
    <source>
        <dbReference type="ARBA" id="ARBA00022617"/>
    </source>
</evidence>
<dbReference type="PANTHER" id="PTHR24302">
    <property type="entry name" value="CYTOCHROME P450 FAMILY 3"/>
    <property type="match status" value="1"/>
</dbReference>
<evidence type="ECO:0000256" key="16">
    <source>
        <dbReference type="RuleBase" id="RU000461"/>
    </source>
</evidence>
<keyword evidence="7 15" id="KW-0479">Metal-binding</keyword>
<dbReference type="PANTHER" id="PTHR24302:SF38">
    <property type="entry name" value="CYTOCHROME P450 3A5"/>
    <property type="match status" value="1"/>
</dbReference>
<protein>
    <recommendedName>
        <fullName evidence="5">unspecific monooxygenase</fullName>
        <ecNumber evidence="5">1.14.14.1</ecNumber>
    </recommendedName>
</protein>
<evidence type="ECO:0000256" key="4">
    <source>
        <dbReference type="ARBA" id="ARBA00010617"/>
    </source>
</evidence>
<dbReference type="GeneTree" id="ENSGT00950000182958"/>
<evidence type="ECO:0000256" key="9">
    <source>
        <dbReference type="ARBA" id="ARBA00022848"/>
    </source>
</evidence>
<comment type="function">
    <text evidence="14">Cytochromes P450 are a group of heme-thiolate monooxygenases. In liver microsomes, this enzyme is involved in an NADPH-dependent electron transport pathway. It oxidizes a variety of structurally unrelated compounds, including steroids, fatty acids, and xenobiotics.</text>
</comment>
<evidence type="ECO:0000256" key="12">
    <source>
        <dbReference type="ARBA" id="ARBA00023033"/>
    </source>
</evidence>
<dbReference type="InterPro" id="IPR002401">
    <property type="entry name" value="Cyt_P450_E_grp-I"/>
</dbReference>
<evidence type="ECO:0000256" key="2">
    <source>
        <dbReference type="ARBA" id="ARBA00004174"/>
    </source>
</evidence>
<keyword evidence="17" id="KW-0812">Transmembrane</keyword>
<dbReference type="Gene3D" id="1.10.630.10">
    <property type="entry name" value="Cytochrome P450"/>
    <property type="match status" value="1"/>
</dbReference>
<evidence type="ECO:0000256" key="13">
    <source>
        <dbReference type="ARBA" id="ARBA00023136"/>
    </source>
</evidence>
<accession>A0A8C3X6E1</accession>
<dbReference type="Pfam" id="PF00067">
    <property type="entry name" value="p450"/>
    <property type="match status" value="1"/>
</dbReference>
<dbReference type="GO" id="GO:0020037">
    <property type="term" value="F:heme binding"/>
    <property type="evidence" value="ECO:0007669"/>
    <property type="project" value="InterPro"/>
</dbReference>
<evidence type="ECO:0000256" key="3">
    <source>
        <dbReference type="ARBA" id="ARBA00004406"/>
    </source>
</evidence>
<dbReference type="GO" id="GO:0005789">
    <property type="term" value="C:endoplasmic reticulum membrane"/>
    <property type="evidence" value="ECO:0007669"/>
    <property type="project" value="UniProtKB-SubCell"/>
</dbReference>
<dbReference type="GO" id="GO:0008202">
    <property type="term" value="P:steroid metabolic process"/>
    <property type="evidence" value="ECO:0007669"/>
    <property type="project" value="TreeGrafter"/>
</dbReference>
<evidence type="ECO:0000256" key="15">
    <source>
        <dbReference type="PIRSR" id="PIRSR602401-1"/>
    </source>
</evidence>
<dbReference type="PRINTS" id="PR00385">
    <property type="entry name" value="P450"/>
</dbReference>
<keyword evidence="11 15" id="KW-0408">Iron</keyword>
<keyword evidence="13 17" id="KW-0472">Membrane</keyword>
<dbReference type="Proteomes" id="UP000694540">
    <property type="component" value="Unplaced"/>
</dbReference>
<dbReference type="FunFam" id="1.10.630.10:FF:000182">
    <property type="entry name" value="Cytochrome P450 3A4"/>
    <property type="match status" value="1"/>
</dbReference>
<proteinExistence type="inferred from homology"/>
<dbReference type="PRINTS" id="PR00463">
    <property type="entry name" value="EP450I"/>
</dbReference>
<comment type="subcellular location">
    <subcellularLocation>
        <location evidence="3">Endoplasmic reticulum membrane</location>
        <topology evidence="3">Peripheral membrane protein</topology>
    </subcellularLocation>
    <subcellularLocation>
        <location evidence="2">Microsome membrane</location>
        <topology evidence="2">Peripheral membrane protein</topology>
    </subcellularLocation>
</comment>
<feature type="transmembrane region" description="Helical" evidence="17">
    <location>
        <begin position="12"/>
        <end position="28"/>
    </location>
</feature>
<keyword evidence="8" id="KW-0256">Endoplasmic reticulum</keyword>
<evidence type="ECO:0000313" key="18">
    <source>
        <dbReference type="Ensembl" id="ENSCWAP00000020119.1"/>
    </source>
</evidence>
<organism evidence="18 19">
    <name type="scientific">Catagonus wagneri</name>
    <name type="common">Chacoan peccary</name>
    <dbReference type="NCBI Taxonomy" id="51154"/>
    <lineage>
        <taxon>Eukaryota</taxon>
        <taxon>Metazoa</taxon>
        <taxon>Chordata</taxon>
        <taxon>Craniata</taxon>
        <taxon>Vertebrata</taxon>
        <taxon>Euteleostomi</taxon>
        <taxon>Mammalia</taxon>
        <taxon>Eutheria</taxon>
        <taxon>Laurasiatheria</taxon>
        <taxon>Artiodactyla</taxon>
        <taxon>Suina</taxon>
        <taxon>Tayassuidae</taxon>
        <taxon>Catagonus</taxon>
    </lineage>
</organism>
<keyword evidence="9" id="KW-0492">Microsome</keyword>
<dbReference type="EC" id="1.14.14.1" evidence="5"/>
<keyword evidence="10 16" id="KW-0560">Oxidoreductase</keyword>
<dbReference type="InterPro" id="IPR001128">
    <property type="entry name" value="Cyt_P450"/>
</dbReference>
<dbReference type="GO" id="GO:0070989">
    <property type="term" value="P:oxidative demethylation"/>
    <property type="evidence" value="ECO:0007669"/>
    <property type="project" value="TreeGrafter"/>
</dbReference>
<reference evidence="18" key="2">
    <citation type="submission" date="2025-09" db="UniProtKB">
        <authorList>
            <consortium name="Ensembl"/>
        </authorList>
    </citation>
    <scope>IDENTIFICATION</scope>
</reference>
<evidence type="ECO:0000313" key="19">
    <source>
        <dbReference type="Proteomes" id="UP000694540"/>
    </source>
</evidence>
<comment type="cofactor">
    <cofactor evidence="1 15">
        <name>heme</name>
        <dbReference type="ChEBI" id="CHEBI:30413"/>
    </cofactor>
</comment>
<comment type="similarity">
    <text evidence="4 16">Belongs to the cytochrome P450 family.</text>
</comment>
<dbReference type="AlphaFoldDB" id="A0A8C3X6E1"/>
<evidence type="ECO:0000256" key="5">
    <source>
        <dbReference type="ARBA" id="ARBA00012109"/>
    </source>
</evidence>
<dbReference type="InterPro" id="IPR036396">
    <property type="entry name" value="Cyt_P450_sf"/>
</dbReference>
<keyword evidence="6 15" id="KW-0349">Heme</keyword>
<feature type="binding site" description="axial binding residue" evidence="15">
    <location>
        <position position="231"/>
    </location>
    <ligand>
        <name>heme</name>
        <dbReference type="ChEBI" id="CHEBI:30413"/>
    </ligand>
    <ligandPart>
        <name>Fe</name>
        <dbReference type="ChEBI" id="CHEBI:18248"/>
    </ligandPart>
</feature>
<keyword evidence="19" id="KW-1185">Reference proteome</keyword>
<evidence type="ECO:0000256" key="14">
    <source>
        <dbReference type="ARBA" id="ARBA00037347"/>
    </source>
</evidence>
<keyword evidence="12 16" id="KW-0503">Monooxygenase</keyword>
<dbReference type="GO" id="GO:0050649">
    <property type="term" value="F:testosterone 6-beta-hydroxylase activity"/>
    <property type="evidence" value="ECO:0007669"/>
    <property type="project" value="TreeGrafter"/>
</dbReference>
<reference evidence="18" key="1">
    <citation type="submission" date="2025-08" db="UniProtKB">
        <authorList>
            <consortium name="Ensembl"/>
        </authorList>
    </citation>
    <scope>IDENTIFICATION</scope>
</reference>
<dbReference type="GO" id="GO:0016712">
    <property type="term" value="F:oxidoreductase activity, acting on paired donors, with incorporation or reduction of molecular oxygen, reduced flavin or flavoprotein as one donor, and incorporation of one atom of oxygen"/>
    <property type="evidence" value="ECO:0007669"/>
    <property type="project" value="UniProtKB-EC"/>
</dbReference>
<dbReference type="InterPro" id="IPR050705">
    <property type="entry name" value="Cytochrome_P450_3A"/>
</dbReference>
<sequence>MDLIPSFSVETWLLLATSLVLLYLYGTYSHGRFKKLGIPGPKPLPYFGNILGYRKGRVDFLQLMINSQNSKEMDVHKALSDQELVAQSIIFIFAGYEATSISLCFALYKLALHPDIQQKLQEEIDATFPDKALPSYDALAQMEYLDMVVNETLRLFPVGSRLERTCKKDVEIHGVFVPKGTVIMVPVFAIHRDPALWPEPEVFCPERFSKKNKDTINPYTFLPFGTGPRNCIGMRFATMNMKLALVKVLQHFSFQPCKETQIPLKLSSMGLTQPEKPIVLKVVPRDGTVSGA</sequence>
<dbReference type="SUPFAM" id="SSF48264">
    <property type="entry name" value="Cytochrome P450"/>
    <property type="match status" value="1"/>
</dbReference>
<dbReference type="InterPro" id="IPR017972">
    <property type="entry name" value="Cyt_P450_CS"/>
</dbReference>